<dbReference type="PRINTS" id="PR00301">
    <property type="entry name" value="HEATSHOCK70"/>
</dbReference>
<dbReference type="SUPFAM" id="SSF53067">
    <property type="entry name" value="Actin-like ATPase domain"/>
    <property type="match status" value="2"/>
</dbReference>
<evidence type="ECO:0008006" key="6">
    <source>
        <dbReference type="Google" id="ProtNLM"/>
    </source>
</evidence>
<evidence type="ECO:0000313" key="4">
    <source>
        <dbReference type="EMBL" id="ODA29555.1"/>
    </source>
</evidence>
<dbReference type="OrthoDB" id="9760742at2"/>
<name>A0A1C3E8H9_9PLAN</name>
<dbReference type="InterPro" id="IPR021030">
    <property type="entry name" value="DUF3731"/>
</dbReference>
<dbReference type="PROSITE" id="PS00297">
    <property type="entry name" value="HSP70_1"/>
    <property type="match status" value="1"/>
</dbReference>
<proteinExistence type="inferred from homology"/>
<evidence type="ECO:0000256" key="1">
    <source>
        <dbReference type="ARBA" id="ARBA00007381"/>
    </source>
</evidence>
<gene>
    <name evidence="4" type="ORF">A6X21_07705</name>
</gene>
<dbReference type="CDD" id="cd10170">
    <property type="entry name" value="ASKHA_NBD_HSP70"/>
    <property type="match status" value="1"/>
</dbReference>
<dbReference type="Proteomes" id="UP000094828">
    <property type="component" value="Unassembled WGS sequence"/>
</dbReference>
<dbReference type="Pfam" id="PF00012">
    <property type="entry name" value="HSP70"/>
    <property type="match status" value="1"/>
</dbReference>
<dbReference type="PROSITE" id="PS00329">
    <property type="entry name" value="HSP70_2"/>
    <property type="match status" value="1"/>
</dbReference>
<keyword evidence="3" id="KW-0067">ATP-binding</keyword>
<dbReference type="InterPro" id="IPR018181">
    <property type="entry name" value="Heat_shock_70_CS"/>
</dbReference>
<dbReference type="EMBL" id="LYDR01000127">
    <property type="protein sequence ID" value="ODA29555.1"/>
    <property type="molecule type" value="Genomic_DNA"/>
</dbReference>
<dbReference type="GO" id="GO:0140662">
    <property type="term" value="F:ATP-dependent protein folding chaperone"/>
    <property type="evidence" value="ECO:0007669"/>
    <property type="project" value="InterPro"/>
</dbReference>
<dbReference type="Pfam" id="PF12531">
    <property type="entry name" value="DUF3731"/>
    <property type="match status" value="1"/>
</dbReference>
<comment type="caution">
    <text evidence="4">The sequence shown here is derived from an EMBL/GenBank/DDBJ whole genome shotgun (WGS) entry which is preliminary data.</text>
</comment>
<evidence type="ECO:0000256" key="3">
    <source>
        <dbReference type="ARBA" id="ARBA00022840"/>
    </source>
</evidence>
<dbReference type="InterPro" id="IPR043129">
    <property type="entry name" value="ATPase_NBD"/>
</dbReference>
<reference evidence="4 5" key="1">
    <citation type="submission" date="2016-05" db="EMBL/GenBank/DDBJ databases">
        <title>Genomic and physiological characterization of Planctopirus sp. isolated from fresh water lake.</title>
        <authorList>
            <person name="Subhash Y."/>
            <person name="Ramana C."/>
        </authorList>
    </citation>
    <scope>NUCLEOTIDE SEQUENCE [LARGE SCALE GENOMIC DNA]</scope>
    <source>
        <strain evidence="4 5">JC280</strain>
    </source>
</reference>
<dbReference type="STRING" id="1841610.A6X21_07705"/>
<dbReference type="AlphaFoldDB" id="A0A1C3E8H9"/>
<keyword evidence="2" id="KW-0547">Nucleotide-binding</keyword>
<dbReference type="RefSeq" id="WP_068849339.1">
    <property type="nucleotide sequence ID" value="NZ_LYDR01000127.1"/>
</dbReference>
<keyword evidence="5" id="KW-1185">Reference proteome</keyword>
<protein>
    <recommendedName>
        <fullName evidence="6">Molecular chaperone DnaK</fullName>
    </recommendedName>
</protein>
<dbReference type="Gene3D" id="3.30.420.40">
    <property type="match status" value="2"/>
</dbReference>
<organism evidence="4 5">
    <name type="scientific">Planctopirus hydrillae</name>
    <dbReference type="NCBI Taxonomy" id="1841610"/>
    <lineage>
        <taxon>Bacteria</taxon>
        <taxon>Pseudomonadati</taxon>
        <taxon>Planctomycetota</taxon>
        <taxon>Planctomycetia</taxon>
        <taxon>Planctomycetales</taxon>
        <taxon>Planctomycetaceae</taxon>
        <taxon>Planctopirus</taxon>
    </lineage>
</organism>
<evidence type="ECO:0000256" key="2">
    <source>
        <dbReference type="ARBA" id="ARBA00022741"/>
    </source>
</evidence>
<evidence type="ECO:0000313" key="5">
    <source>
        <dbReference type="Proteomes" id="UP000094828"/>
    </source>
</evidence>
<comment type="similarity">
    <text evidence="1">Belongs to the heat shock protein 70 family.</text>
</comment>
<sequence>MTTLSPASPSATGSRFVVGIDLGTTNCALAFIDTQTSPETVQILSTPQLVAPGVIEKRETLPSFHYEFAAGEVAAADLKLPWSQPPGDRPQLSAVGVLAREQGGLNPQRLISSAKSWLCHHAVDRTAAILPWQGDDDLHKLSPVAASSRYLEHYRLAWETQWPYNPLADQQIVITLPASFDEIARELTIKAAREAGLPRVTFIEEPQAAFYAWIERHRADWESRVQPGQKILVIDVGGGTTDFTLIRVQKRTDGLCEFHRVAVGQHLILGGDNLDLALAHFVEQKYNLEDKLSHREFSSLIRKCRVLKETLLGPNPPESAKVILAGSGSKLLSSSRQYEVTREEIQNCLVDGFFPVCELKDRPASHPIGFREFGLAYAPDAAITRYLAQFLEQHRATLSELEQRANATQPQQNSVSADPACPDLILFNGGVFESTVLKDRVLHTLRHWFCQDSSGSQATEKIQELDHGRLDLAVARGAAYFGMVKRGLGVKIVAGLARSYYLQLGGKTNEALCVLPAGIEPGAEVDLQDQRFWLLLSQPVEFPLWCSSTRLTDRAGTLIPIDREQLTPLPPIRTVLKSRRETEASRIPAQLSARLTELGTLDLSCRECDGTRSWNLAVDVRSATHTDLAAHQGQGEQAGVFEDQLQQQAMKLIENTFRPADEPLLPRELMPRLSEALAAPRDSWSPVLLRSLWTTLMDVAAQRSRSAAHEARWLNLVGFCLRPGYGVAIDDWRVAETWKTISGKLTHADPQVRAEVLVLWRRISGGLNAGIQQAIAAPYISLVKTALKRGLDHRKSANKSGPTSHELSEMMRMFGAFEELSKATRSELASLAEFSLQQKNSPITMDAAIWSLGRFGQRTPVYGSLNHVLSPERVESMLAALMTCGGPIGLVGLSLAQIARRTHDRFRDLPQSLREEVVQWLNQHPETEDLAKLVLEGGEFTQESAGQLLGDQLPPGLSLMS</sequence>
<dbReference type="PANTHER" id="PTHR42749:SF1">
    <property type="entry name" value="CELL SHAPE-DETERMINING PROTEIN MREB"/>
    <property type="match status" value="1"/>
</dbReference>
<dbReference type="GO" id="GO:0005524">
    <property type="term" value="F:ATP binding"/>
    <property type="evidence" value="ECO:0007669"/>
    <property type="project" value="UniProtKB-KW"/>
</dbReference>
<dbReference type="PANTHER" id="PTHR42749">
    <property type="entry name" value="CELL SHAPE-DETERMINING PROTEIN MREB"/>
    <property type="match status" value="1"/>
</dbReference>
<accession>A0A1C3E8H9</accession>
<dbReference type="InterPro" id="IPR013126">
    <property type="entry name" value="Hsp_70_fam"/>
</dbReference>